<dbReference type="InterPro" id="IPR039564">
    <property type="entry name" value="Peptidase_C39-like"/>
</dbReference>
<protein>
    <recommendedName>
        <fullName evidence="1">Peptidase C39-like domain-containing protein</fullName>
    </recommendedName>
</protein>
<proteinExistence type="predicted"/>
<evidence type="ECO:0000313" key="3">
    <source>
        <dbReference type="Proteomes" id="UP000177690"/>
    </source>
</evidence>
<dbReference type="STRING" id="1798409.A3I24_03500"/>
<dbReference type="Gene3D" id="3.90.70.10">
    <property type="entry name" value="Cysteine proteinases"/>
    <property type="match status" value="1"/>
</dbReference>
<dbReference type="Pfam" id="PF13529">
    <property type="entry name" value="Peptidase_C39_2"/>
    <property type="match status" value="1"/>
</dbReference>
<evidence type="ECO:0000259" key="1">
    <source>
        <dbReference type="Pfam" id="PF13529"/>
    </source>
</evidence>
<name>A0A1G1ZQR4_9BACT</name>
<dbReference type="EMBL" id="MHJL01000035">
    <property type="protein sequence ID" value="OGY66785.1"/>
    <property type="molecule type" value="Genomic_DNA"/>
</dbReference>
<evidence type="ECO:0000313" key="2">
    <source>
        <dbReference type="EMBL" id="OGY66785.1"/>
    </source>
</evidence>
<dbReference type="Proteomes" id="UP000177690">
    <property type="component" value="Unassembled WGS sequence"/>
</dbReference>
<sequence>MPILKKLILIALILLAFSAIYKFYGLERVSKNIFYKAQATLVLALDKDINIRLAVPFHKQEHALSCEIATLKMALNYYGVGVAEEDLLKDLPFDTKHPRSKENIWGDPDKGFVGNIDGKIPNTGYGVYEKPIVELAEKYRRARILQDPSLSDVLEEVAKKRPVIVWGAIGSSKDISWRTKDGRFIKAVSGEHTRLIIGFSGTVSNPKNIILLDPIYGKRVVSKNSFLSDWSLLDNKAVVVY</sequence>
<gene>
    <name evidence="2" type="ORF">A3I24_03500</name>
</gene>
<reference evidence="2 3" key="1">
    <citation type="journal article" date="2016" name="Nat. Commun.">
        <title>Thousands of microbial genomes shed light on interconnected biogeochemical processes in an aquifer system.</title>
        <authorList>
            <person name="Anantharaman K."/>
            <person name="Brown C.T."/>
            <person name="Hug L.A."/>
            <person name="Sharon I."/>
            <person name="Castelle C.J."/>
            <person name="Probst A.J."/>
            <person name="Thomas B.C."/>
            <person name="Singh A."/>
            <person name="Wilkins M.J."/>
            <person name="Karaoz U."/>
            <person name="Brodie E.L."/>
            <person name="Williams K.H."/>
            <person name="Hubbard S.S."/>
            <person name="Banfield J.F."/>
        </authorList>
    </citation>
    <scope>NUCLEOTIDE SEQUENCE [LARGE SCALE GENOMIC DNA]</scope>
</reference>
<comment type="caution">
    <text evidence="2">The sequence shown here is derived from an EMBL/GenBank/DDBJ whole genome shotgun (WGS) entry which is preliminary data.</text>
</comment>
<dbReference type="AlphaFoldDB" id="A0A1G1ZQR4"/>
<accession>A0A1G1ZQR4</accession>
<dbReference type="PANTHER" id="PTHR37806">
    <property type="entry name" value="LMO0724 PROTEIN"/>
    <property type="match status" value="1"/>
</dbReference>
<dbReference type="PANTHER" id="PTHR37806:SF1">
    <property type="entry name" value="PEPTIDASE C39-LIKE DOMAIN-CONTAINING PROTEIN"/>
    <property type="match status" value="1"/>
</dbReference>
<organism evidence="2 3">
    <name type="scientific">Candidatus Harrisonbacteria bacterium RIFCSPLOWO2_02_FULL_41_13b</name>
    <dbReference type="NCBI Taxonomy" id="1798409"/>
    <lineage>
        <taxon>Bacteria</taxon>
        <taxon>Candidatus Harrisoniibacteriota</taxon>
    </lineage>
</organism>
<feature type="domain" description="Peptidase C39-like" evidence="1">
    <location>
        <begin position="53"/>
        <end position="214"/>
    </location>
</feature>